<dbReference type="Gene3D" id="3.40.50.720">
    <property type="entry name" value="NAD(P)-binding Rossmann-like Domain"/>
    <property type="match status" value="1"/>
</dbReference>
<evidence type="ECO:0000259" key="1">
    <source>
        <dbReference type="Pfam" id="PF00389"/>
    </source>
</evidence>
<dbReference type="GO" id="GO:0051287">
    <property type="term" value="F:NAD binding"/>
    <property type="evidence" value="ECO:0007669"/>
    <property type="project" value="InterPro"/>
</dbReference>
<dbReference type="Pfam" id="PF00389">
    <property type="entry name" value="2-Hacid_dh"/>
    <property type="match status" value="1"/>
</dbReference>
<dbReference type="InterPro" id="IPR006139">
    <property type="entry name" value="D-isomer_2_OHA_DH_cat_dom"/>
</dbReference>
<dbReference type="RefSeq" id="WP_229721887.1">
    <property type="nucleotide sequence ID" value="NZ_BMLT01000005.1"/>
</dbReference>
<reference evidence="2 3" key="1">
    <citation type="journal article" date="2014" name="Int. J. Syst. Evol. Microbiol.">
        <title>Complete genome sequence of Corynebacterium casei LMG S-19264T (=DSM 44701T), isolated from a smear-ripened cheese.</title>
        <authorList>
            <consortium name="US DOE Joint Genome Institute (JGI-PGF)"/>
            <person name="Walter F."/>
            <person name="Albersmeier A."/>
            <person name="Kalinowski J."/>
            <person name="Ruckert C."/>
        </authorList>
    </citation>
    <scope>NUCLEOTIDE SEQUENCE [LARGE SCALE GENOMIC DNA]</scope>
    <source>
        <strain evidence="2 3">CGMCC 1.7286</strain>
    </source>
</reference>
<dbReference type="Proteomes" id="UP000599578">
    <property type="component" value="Unassembled WGS sequence"/>
</dbReference>
<keyword evidence="3" id="KW-1185">Reference proteome</keyword>
<dbReference type="EMBL" id="BMLT01000005">
    <property type="protein sequence ID" value="GGO81969.1"/>
    <property type="molecule type" value="Genomic_DNA"/>
</dbReference>
<evidence type="ECO:0000313" key="3">
    <source>
        <dbReference type="Proteomes" id="UP000599578"/>
    </source>
</evidence>
<dbReference type="GO" id="GO:0016616">
    <property type="term" value="F:oxidoreductase activity, acting on the CH-OH group of donors, NAD or NADP as acceptor"/>
    <property type="evidence" value="ECO:0007669"/>
    <property type="project" value="InterPro"/>
</dbReference>
<dbReference type="SUPFAM" id="SSF52283">
    <property type="entry name" value="Formate/glycerate dehydrogenase catalytic domain-like"/>
    <property type="match status" value="1"/>
</dbReference>
<name>A0A917ZHA8_9GAMM</name>
<accession>A0A917ZHA8</accession>
<gene>
    <name evidence="2" type="ORF">GCM10011348_22220</name>
</gene>
<proteinExistence type="predicted"/>
<evidence type="ECO:0000313" key="2">
    <source>
        <dbReference type="EMBL" id="GGO81969.1"/>
    </source>
</evidence>
<comment type="caution">
    <text evidence="2">The sequence shown here is derived from an EMBL/GenBank/DDBJ whole genome shotgun (WGS) entry which is preliminary data.</text>
</comment>
<protein>
    <recommendedName>
        <fullName evidence="1">D-isomer specific 2-hydroxyacid dehydrogenase catalytic domain-containing protein</fullName>
    </recommendedName>
</protein>
<sequence length="120" mass="12618">MHHKTSIALSPSLPSELTDPLKALGSLATARGKVSSGARIYICGEKDSMDASLIIQLPTSLELIAIAGSQTDRIDIEAARARGIKVSNIPEHCRSVSLGLKANIAAFLDRGLPLNRVSTG</sequence>
<feature type="domain" description="D-isomer specific 2-hydroxyacid dehydrogenase catalytic" evidence="1">
    <location>
        <begin position="37"/>
        <end position="91"/>
    </location>
</feature>
<organism evidence="2 3">
    <name type="scientific">Marinobacterium nitratireducens</name>
    <dbReference type="NCBI Taxonomy" id="518897"/>
    <lineage>
        <taxon>Bacteria</taxon>
        <taxon>Pseudomonadati</taxon>
        <taxon>Pseudomonadota</taxon>
        <taxon>Gammaproteobacteria</taxon>
        <taxon>Oceanospirillales</taxon>
        <taxon>Oceanospirillaceae</taxon>
        <taxon>Marinobacterium</taxon>
    </lineage>
</organism>
<dbReference type="AlphaFoldDB" id="A0A917ZHA8"/>